<reference evidence="10" key="2">
    <citation type="submission" date="2021-04" db="EMBL/GenBank/DDBJ databases">
        <authorList>
            <person name="Dong X."/>
        </authorList>
    </citation>
    <scope>NUCLEOTIDE SEQUENCE</scope>
    <source>
        <strain evidence="10">LLY</strain>
    </source>
</reference>
<evidence type="ECO:0000256" key="7">
    <source>
        <dbReference type="ARBA" id="ARBA00023136"/>
    </source>
</evidence>
<dbReference type="AlphaFoldDB" id="A0A9E4ZG02"/>
<organism evidence="10 11">
    <name type="scientific">Methanococcoides seepicolus</name>
    <dbReference type="NCBI Taxonomy" id="2828780"/>
    <lineage>
        <taxon>Archaea</taxon>
        <taxon>Methanobacteriati</taxon>
        <taxon>Methanobacteriota</taxon>
        <taxon>Stenosarchaea group</taxon>
        <taxon>Methanomicrobia</taxon>
        <taxon>Methanosarcinales</taxon>
        <taxon>Methanosarcinaceae</taxon>
        <taxon>Methanococcoides</taxon>
    </lineage>
</organism>
<evidence type="ECO:0000313" key="10">
    <source>
        <dbReference type="EMBL" id="MCM1987210.1"/>
    </source>
</evidence>
<dbReference type="PANTHER" id="PTHR48090:SF3">
    <property type="entry name" value="UNDECAPRENYL-PHOSPHATE 4-DEOXY-4-FORMAMIDO-L-ARABINOSE TRANSFERASE"/>
    <property type="match status" value="1"/>
</dbReference>
<dbReference type="InterPro" id="IPR029044">
    <property type="entry name" value="Nucleotide-diphossugar_trans"/>
</dbReference>
<evidence type="ECO:0000256" key="6">
    <source>
        <dbReference type="ARBA" id="ARBA00022989"/>
    </source>
</evidence>
<evidence type="ECO:0000256" key="8">
    <source>
        <dbReference type="SAM" id="Phobius"/>
    </source>
</evidence>
<evidence type="ECO:0000256" key="4">
    <source>
        <dbReference type="ARBA" id="ARBA00022692"/>
    </source>
</evidence>
<dbReference type="InterPro" id="IPR001173">
    <property type="entry name" value="Glyco_trans_2-like"/>
</dbReference>
<evidence type="ECO:0000256" key="2">
    <source>
        <dbReference type="ARBA" id="ARBA00022676"/>
    </source>
</evidence>
<gene>
    <name evidence="10" type="ORF">KDK67_09470</name>
</gene>
<dbReference type="GO" id="GO:0005886">
    <property type="term" value="C:plasma membrane"/>
    <property type="evidence" value="ECO:0007669"/>
    <property type="project" value="TreeGrafter"/>
</dbReference>
<evidence type="ECO:0000313" key="11">
    <source>
        <dbReference type="Proteomes" id="UP001056766"/>
    </source>
</evidence>
<dbReference type="PANTHER" id="PTHR48090">
    <property type="entry name" value="UNDECAPRENYL-PHOSPHATE 4-DEOXY-4-FORMAMIDO-L-ARABINOSE TRANSFERASE-RELATED"/>
    <property type="match status" value="1"/>
</dbReference>
<keyword evidence="4 8" id="KW-0812">Transmembrane</keyword>
<protein>
    <submittedName>
        <fullName evidence="10">Glycosyltransferase family 2 protein</fullName>
    </submittedName>
</protein>
<dbReference type="GO" id="GO:0016757">
    <property type="term" value="F:glycosyltransferase activity"/>
    <property type="evidence" value="ECO:0007669"/>
    <property type="project" value="UniProtKB-KW"/>
</dbReference>
<evidence type="ECO:0000256" key="1">
    <source>
        <dbReference type="ARBA" id="ARBA00022475"/>
    </source>
</evidence>
<keyword evidence="1" id="KW-1003">Cell membrane</keyword>
<dbReference type="Gene3D" id="3.90.550.10">
    <property type="entry name" value="Spore Coat Polysaccharide Biosynthesis Protein SpsA, Chain A"/>
    <property type="match status" value="1"/>
</dbReference>
<dbReference type="CDD" id="cd04187">
    <property type="entry name" value="DPM1_like_bac"/>
    <property type="match status" value="1"/>
</dbReference>
<feature type="transmembrane region" description="Helical" evidence="8">
    <location>
        <begin position="289"/>
        <end position="313"/>
    </location>
</feature>
<keyword evidence="6 8" id="KW-1133">Transmembrane helix</keyword>
<proteinExistence type="predicted"/>
<reference evidence="10" key="1">
    <citation type="journal article" date="2021" name="mSystems">
        <title>Bacteria and Archaea Synergistically Convert Glycine Betaine to Biogenic Methane in the Formosa Cold Seep of the South China Sea.</title>
        <authorList>
            <person name="Li L."/>
            <person name="Zhang W."/>
            <person name="Zhang S."/>
            <person name="Song L."/>
            <person name="Sun Q."/>
            <person name="Zhang H."/>
            <person name="Xiang H."/>
            <person name="Dong X."/>
        </authorList>
    </citation>
    <scope>NUCLEOTIDE SEQUENCE</scope>
    <source>
        <strain evidence="10">LLY</strain>
    </source>
</reference>
<dbReference type="Proteomes" id="UP001056766">
    <property type="component" value="Unassembled WGS sequence"/>
</dbReference>
<accession>A0A9E4ZG02</accession>
<dbReference type="SUPFAM" id="SSF53448">
    <property type="entry name" value="Nucleotide-diphospho-sugar transferases"/>
    <property type="match status" value="1"/>
</dbReference>
<dbReference type="InterPro" id="IPR050256">
    <property type="entry name" value="Glycosyltransferase_2"/>
</dbReference>
<keyword evidence="7 8" id="KW-0472">Membrane</keyword>
<dbReference type="RefSeq" id="WP_250868552.1">
    <property type="nucleotide sequence ID" value="NZ_JAGSOI010000039.1"/>
</dbReference>
<feature type="transmembrane region" description="Helical" evidence="8">
    <location>
        <begin position="251"/>
        <end position="274"/>
    </location>
</feature>
<keyword evidence="5" id="KW-0448">Lipopolysaccharide biosynthesis</keyword>
<dbReference type="Pfam" id="PF00535">
    <property type="entry name" value="Glycos_transf_2"/>
    <property type="match status" value="1"/>
</dbReference>
<name>A0A9E4ZG02_9EURY</name>
<evidence type="ECO:0000256" key="5">
    <source>
        <dbReference type="ARBA" id="ARBA00022985"/>
    </source>
</evidence>
<comment type="caution">
    <text evidence="10">The sequence shown here is derived from an EMBL/GenBank/DDBJ whole genome shotgun (WGS) entry which is preliminary data.</text>
</comment>
<keyword evidence="11" id="KW-1185">Reference proteome</keyword>
<sequence>MQVNTILETAANNGDAEDNLIDISIVIPLLDEEENIQPLVEALENALDNYDRTYEVIFVDDGSTDGTFTELKAAHEKNPHIKIIKFRKNFGQSASMKAGFDHAIGDIVISMDGDLQNDPADIPRLVEVLETEQCDVVCGWRADRKDPLSKTITSKFANLLRRSITSEFIHDSGCTLRAYRNECVKDLELYGEIHRYIPAMLLWKGYSIEEAKVKHHPRAHGVTKYNWKRVVKGFLDLIVISFWQKYSVRPIHVFGGAGLISSFAGVLLGGWLGIQRLFFGMSLSDRPLFLLAILLIMVGVQLIVSGILADIMLKIYYGGEGRKNYLVERLIE</sequence>
<evidence type="ECO:0000256" key="3">
    <source>
        <dbReference type="ARBA" id="ARBA00022679"/>
    </source>
</evidence>
<dbReference type="EMBL" id="JAGSOI010000039">
    <property type="protein sequence ID" value="MCM1987210.1"/>
    <property type="molecule type" value="Genomic_DNA"/>
</dbReference>
<keyword evidence="3" id="KW-0808">Transferase</keyword>
<keyword evidence="2" id="KW-0328">Glycosyltransferase</keyword>
<feature type="domain" description="Glycosyltransferase 2-like" evidence="9">
    <location>
        <begin position="24"/>
        <end position="183"/>
    </location>
</feature>
<evidence type="ECO:0000259" key="9">
    <source>
        <dbReference type="Pfam" id="PF00535"/>
    </source>
</evidence>